<comment type="caution">
    <text evidence="2">The sequence shown here is derived from an EMBL/GenBank/DDBJ whole genome shotgun (WGS) entry which is preliminary data.</text>
</comment>
<dbReference type="EMBL" id="LQRA01000057">
    <property type="protein sequence ID" value="KZE78221.1"/>
    <property type="molecule type" value="Genomic_DNA"/>
</dbReference>
<dbReference type="AlphaFoldDB" id="A0A163XPD3"/>
<gene>
    <name evidence="2" type="ORF">AV654_19800</name>
</gene>
<evidence type="ECO:0000313" key="2">
    <source>
        <dbReference type="EMBL" id="KZE78221.1"/>
    </source>
</evidence>
<organism evidence="2 3">
    <name type="scientific">Paenibacillus elgii</name>
    <dbReference type="NCBI Taxonomy" id="189691"/>
    <lineage>
        <taxon>Bacteria</taxon>
        <taxon>Bacillati</taxon>
        <taxon>Bacillota</taxon>
        <taxon>Bacilli</taxon>
        <taxon>Bacillales</taxon>
        <taxon>Paenibacillaceae</taxon>
        <taxon>Paenibacillus</taxon>
    </lineage>
</organism>
<keyword evidence="1" id="KW-0472">Membrane</keyword>
<name>A0A163XPD3_9BACL</name>
<evidence type="ECO:0000313" key="3">
    <source>
        <dbReference type="Proteomes" id="UP000076563"/>
    </source>
</evidence>
<keyword evidence="3" id="KW-1185">Reference proteome</keyword>
<feature type="transmembrane region" description="Helical" evidence="1">
    <location>
        <begin position="47"/>
        <end position="64"/>
    </location>
</feature>
<sequence length="74" mass="8693">MKKSLEETKSEKIFSYAISFIFIVMIFLGVIFLYYYNGVHDEDIGFLLAPLFLFCVVVLVKVLMNKVKQQYLDE</sequence>
<keyword evidence="1" id="KW-0812">Transmembrane</keyword>
<protein>
    <submittedName>
        <fullName evidence="2">Uncharacterized protein</fullName>
    </submittedName>
</protein>
<reference evidence="3" key="1">
    <citation type="submission" date="2016-01" db="EMBL/GenBank/DDBJ databases">
        <title>Draft genome of Chromobacterium sp. F49.</title>
        <authorList>
            <person name="Hong K.W."/>
        </authorList>
    </citation>
    <scope>NUCLEOTIDE SEQUENCE [LARGE SCALE GENOMIC DNA]</scope>
    <source>
        <strain evidence="3">M63</strain>
    </source>
</reference>
<proteinExistence type="predicted"/>
<feature type="transmembrane region" description="Helical" evidence="1">
    <location>
        <begin position="12"/>
        <end position="35"/>
    </location>
</feature>
<keyword evidence="1" id="KW-1133">Transmembrane helix</keyword>
<dbReference type="Proteomes" id="UP000076563">
    <property type="component" value="Unassembled WGS sequence"/>
</dbReference>
<accession>A0A163XPD3</accession>
<evidence type="ECO:0000256" key="1">
    <source>
        <dbReference type="SAM" id="Phobius"/>
    </source>
</evidence>